<accession>A0A1R1Y8T3</accession>
<keyword evidence="5" id="KW-1185">Reference proteome</keyword>
<evidence type="ECO:0000256" key="1">
    <source>
        <dbReference type="ARBA" id="ARBA00006538"/>
    </source>
</evidence>
<dbReference type="InterPro" id="IPR025652">
    <property type="entry name" value="TesB_C"/>
</dbReference>
<dbReference type="GO" id="GO:0005782">
    <property type="term" value="C:peroxisomal matrix"/>
    <property type="evidence" value="ECO:0007669"/>
    <property type="project" value="TreeGrafter"/>
</dbReference>
<dbReference type="EMBL" id="LSSN01000555">
    <property type="protein sequence ID" value="OMJ23347.1"/>
    <property type="molecule type" value="Genomic_DNA"/>
</dbReference>
<comment type="similarity">
    <text evidence="1">Belongs to the C/M/P thioester hydrolase family.</text>
</comment>
<evidence type="ECO:0000313" key="5">
    <source>
        <dbReference type="Proteomes" id="UP000187283"/>
    </source>
</evidence>
<evidence type="ECO:0000313" key="4">
    <source>
        <dbReference type="EMBL" id="OMJ23347.1"/>
    </source>
</evidence>
<dbReference type="Gene3D" id="2.40.160.210">
    <property type="entry name" value="Acyl-CoA thioesterase, double hotdog domain"/>
    <property type="match status" value="1"/>
</dbReference>
<feature type="region of interest" description="Disordered" evidence="2">
    <location>
        <begin position="141"/>
        <end position="182"/>
    </location>
</feature>
<dbReference type="GO" id="GO:0047617">
    <property type="term" value="F:fatty acyl-CoA hydrolase activity"/>
    <property type="evidence" value="ECO:0007669"/>
    <property type="project" value="InterPro"/>
</dbReference>
<dbReference type="Proteomes" id="UP000187283">
    <property type="component" value="Unassembled WGS sequence"/>
</dbReference>
<proteinExistence type="inferred from homology"/>
<reference evidence="4 5" key="1">
    <citation type="submission" date="2017-01" db="EMBL/GenBank/DDBJ databases">
        <authorList>
            <person name="Mah S.A."/>
            <person name="Swanson W.J."/>
            <person name="Moy G.W."/>
            <person name="Vacquier V.D."/>
        </authorList>
    </citation>
    <scope>NUCLEOTIDE SEQUENCE [LARGE SCALE GENOMIC DNA]</scope>
    <source>
        <strain evidence="4 5">GSMNP</strain>
    </source>
</reference>
<dbReference type="PANTHER" id="PTHR11066">
    <property type="entry name" value="ACYL-COA THIOESTERASE"/>
    <property type="match status" value="1"/>
</dbReference>
<evidence type="ECO:0000259" key="3">
    <source>
        <dbReference type="Pfam" id="PF02551"/>
    </source>
</evidence>
<evidence type="ECO:0000256" key="2">
    <source>
        <dbReference type="SAM" id="MobiDB-lite"/>
    </source>
</evidence>
<feature type="compositionally biased region" description="Low complexity" evidence="2">
    <location>
        <begin position="152"/>
        <end position="181"/>
    </location>
</feature>
<dbReference type="GO" id="GO:0009062">
    <property type="term" value="P:fatty acid catabolic process"/>
    <property type="evidence" value="ECO:0007669"/>
    <property type="project" value="TreeGrafter"/>
</dbReference>
<protein>
    <submittedName>
        <fullName evidence="4">Acyl-coenzyme A thioesterase 8</fullName>
    </submittedName>
</protein>
<sequence>MTSISSSTSGIANSTTVRRMNIMDAIGITKIDDVTFSCSELWKPAVSRGAFGRSFASRTVNAFQKNKKIFTMICSFQVFEESGIEHQYEMPHALDPEMYNSDLFFVGERSIFGNGNSKTIVDLGDSVGVIGKLISASNMKDQKNVPEINDGSYNTNSNNNSSSSSSNSHRSSVGSSTDSTSNDPYRKWWFKAVNESGKKFEHQTIEQSVLTYFSDFRCLYTSSLPHNLRFNPNDKGNITMMASLDHSVWFHSKVDASEWMLYEMESGRASCGRGHVTGRVFSKSGVLVATVAQEGLLRVTKSDKKVVPKIIKNNPPQIQ</sequence>
<dbReference type="OrthoDB" id="68328at2759"/>
<gene>
    <name evidence="4" type="ORF">AYI70_g2312</name>
</gene>
<comment type="caution">
    <text evidence="4">The sequence shown here is derived from an EMBL/GenBank/DDBJ whole genome shotgun (WGS) entry which is preliminary data.</text>
</comment>
<dbReference type="GO" id="GO:0006637">
    <property type="term" value="P:acyl-CoA metabolic process"/>
    <property type="evidence" value="ECO:0007669"/>
    <property type="project" value="InterPro"/>
</dbReference>
<dbReference type="Pfam" id="PF02551">
    <property type="entry name" value="Acyl_CoA_thio"/>
    <property type="match status" value="1"/>
</dbReference>
<feature type="domain" description="Acyl-CoA thioesterase 2 C-terminal" evidence="3">
    <location>
        <begin position="186"/>
        <end position="296"/>
    </location>
</feature>
<name>A0A1R1Y8T3_9FUNG</name>
<organism evidence="4 5">
    <name type="scientific">Smittium culicis</name>
    <dbReference type="NCBI Taxonomy" id="133412"/>
    <lineage>
        <taxon>Eukaryota</taxon>
        <taxon>Fungi</taxon>
        <taxon>Fungi incertae sedis</taxon>
        <taxon>Zoopagomycota</taxon>
        <taxon>Kickxellomycotina</taxon>
        <taxon>Harpellomycetes</taxon>
        <taxon>Harpellales</taxon>
        <taxon>Legeriomycetaceae</taxon>
        <taxon>Smittium</taxon>
    </lineage>
</organism>
<dbReference type="CDD" id="cd03444">
    <property type="entry name" value="Thioesterase_II_repeat1"/>
    <property type="match status" value="1"/>
</dbReference>
<dbReference type="InterPro" id="IPR029069">
    <property type="entry name" value="HotDog_dom_sf"/>
</dbReference>
<dbReference type="STRING" id="133412.A0A1R1Y8T3"/>
<dbReference type="InterPro" id="IPR042171">
    <property type="entry name" value="Acyl-CoA_hotdog"/>
</dbReference>
<dbReference type="InterPro" id="IPR003703">
    <property type="entry name" value="Acyl_CoA_thio"/>
</dbReference>
<dbReference type="PANTHER" id="PTHR11066:SF34">
    <property type="entry name" value="ACYL-COENZYME A THIOESTERASE 8"/>
    <property type="match status" value="1"/>
</dbReference>
<dbReference type="AlphaFoldDB" id="A0A1R1Y8T3"/>
<dbReference type="SUPFAM" id="SSF54637">
    <property type="entry name" value="Thioesterase/thiol ester dehydrase-isomerase"/>
    <property type="match status" value="2"/>
</dbReference>